<sequence>MFRLKDAYPGRSCRQKAFILPRKCSKRLLARTLALESYKMHAPRAELFLVHCHVDAVNCTCRLPPF</sequence>
<reference evidence="1" key="1">
    <citation type="submission" date="2022-01" db="EMBL/GenBank/DDBJ databases">
        <authorList>
            <person name="King R."/>
        </authorList>
    </citation>
    <scope>NUCLEOTIDE SEQUENCE</scope>
</reference>
<keyword evidence="2" id="KW-1185">Reference proteome</keyword>
<gene>
    <name evidence="1" type="ORF">NEZAVI_LOCUS7415</name>
</gene>
<evidence type="ECO:0000313" key="1">
    <source>
        <dbReference type="EMBL" id="CAH1397628.1"/>
    </source>
</evidence>
<dbReference type="Proteomes" id="UP001152798">
    <property type="component" value="Chromosome 4"/>
</dbReference>
<name>A0A9P0MGH3_NEZVI</name>
<proteinExistence type="predicted"/>
<dbReference type="AlphaFoldDB" id="A0A9P0MGH3"/>
<accession>A0A9P0MGH3</accession>
<organism evidence="1 2">
    <name type="scientific">Nezara viridula</name>
    <name type="common">Southern green stink bug</name>
    <name type="synonym">Cimex viridulus</name>
    <dbReference type="NCBI Taxonomy" id="85310"/>
    <lineage>
        <taxon>Eukaryota</taxon>
        <taxon>Metazoa</taxon>
        <taxon>Ecdysozoa</taxon>
        <taxon>Arthropoda</taxon>
        <taxon>Hexapoda</taxon>
        <taxon>Insecta</taxon>
        <taxon>Pterygota</taxon>
        <taxon>Neoptera</taxon>
        <taxon>Paraneoptera</taxon>
        <taxon>Hemiptera</taxon>
        <taxon>Heteroptera</taxon>
        <taxon>Panheteroptera</taxon>
        <taxon>Pentatomomorpha</taxon>
        <taxon>Pentatomoidea</taxon>
        <taxon>Pentatomidae</taxon>
        <taxon>Pentatominae</taxon>
        <taxon>Nezara</taxon>
    </lineage>
</organism>
<protein>
    <submittedName>
        <fullName evidence="1">Uncharacterized protein</fullName>
    </submittedName>
</protein>
<dbReference type="EMBL" id="OV725080">
    <property type="protein sequence ID" value="CAH1397628.1"/>
    <property type="molecule type" value="Genomic_DNA"/>
</dbReference>
<evidence type="ECO:0000313" key="2">
    <source>
        <dbReference type="Proteomes" id="UP001152798"/>
    </source>
</evidence>